<organism evidence="1 2">
    <name type="scientific">Gonapodya prolifera (strain JEL478)</name>
    <name type="common">Monoblepharis prolifera</name>
    <dbReference type="NCBI Taxonomy" id="1344416"/>
    <lineage>
        <taxon>Eukaryota</taxon>
        <taxon>Fungi</taxon>
        <taxon>Fungi incertae sedis</taxon>
        <taxon>Chytridiomycota</taxon>
        <taxon>Chytridiomycota incertae sedis</taxon>
        <taxon>Monoblepharidomycetes</taxon>
        <taxon>Monoblepharidales</taxon>
        <taxon>Gonapodyaceae</taxon>
        <taxon>Gonapodya</taxon>
    </lineage>
</organism>
<protein>
    <submittedName>
        <fullName evidence="1">Uncharacterized protein</fullName>
    </submittedName>
</protein>
<evidence type="ECO:0000313" key="1">
    <source>
        <dbReference type="EMBL" id="KXS09507.1"/>
    </source>
</evidence>
<gene>
    <name evidence="1" type="ORF">M427DRAFT_49392</name>
</gene>
<reference evidence="1 2" key="1">
    <citation type="journal article" date="2015" name="Genome Biol. Evol.">
        <title>Phylogenomic analyses indicate that early fungi evolved digesting cell walls of algal ancestors of land plants.</title>
        <authorList>
            <person name="Chang Y."/>
            <person name="Wang S."/>
            <person name="Sekimoto S."/>
            <person name="Aerts A.L."/>
            <person name="Choi C."/>
            <person name="Clum A."/>
            <person name="LaButti K.M."/>
            <person name="Lindquist E.A."/>
            <person name="Yee Ngan C."/>
            <person name="Ohm R.A."/>
            <person name="Salamov A.A."/>
            <person name="Grigoriev I.V."/>
            <person name="Spatafora J.W."/>
            <person name="Berbee M.L."/>
        </authorList>
    </citation>
    <scope>NUCLEOTIDE SEQUENCE [LARGE SCALE GENOMIC DNA]</scope>
    <source>
        <strain evidence="1 2">JEL478</strain>
    </source>
</reference>
<dbReference type="Proteomes" id="UP000070544">
    <property type="component" value="Unassembled WGS sequence"/>
</dbReference>
<name>A0A138ZYD3_GONPJ</name>
<evidence type="ECO:0000313" key="2">
    <source>
        <dbReference type="Proteomes" id="UP000070544"/>
    </source>
</evidence>
<dbReference type="AlphaFoldDB" id="A0A138ZYD3"/>
<accession>A0A138ZYD3</accession>
<keyword evidence="2" id="KW-1185">Reference proteome</keyword>
<dbReference type="EMBL" id="KQ965859">
    <property type="protein sequence ID" value="KXS09507.1"/>
    <property type="molecule type" value="Genomic_DNA"/>
</dbReference>
<sequence>MSQSRFHWLTVVNAAQLYDTRLRVSPRWQGNSPKVQSLRKKPILATEAHHFLNTYTSSAQDRGLQLTRASSRGGMVAGGPSQAIYAVVEVDNAIRPESVEVQEIHDGGLAGGSVTRGERIAPTVHHRRCEGSSIPTNALGARISDDAGGLKEL</sequence>
<proteinExistence type="predicted"/>